<feature type="domain" description="HTH tetR-type" evidence="4">
    <location>
        <begin position="31"/>
        <end position="90"/>
    </location>
</feature>
<evidence type="ECO:0000256" key="1">
    <source>
        <dbReference type="ARBA" id="ARBA00023125"/>
    </source>
</evidence>
<gene>
    <name evidence="5" type="ORF">H9652_11265</name>
</gene>
<dbReference type="InterPro" id="IPR041484">
    <property type="entry name" value="TetR_C_25"/>
</dbReference>
<dbReference type="RefSeq" id="WP_191796330.1">
    <property type="nucleotide sequence ID" value="NZ_JACSQQ010000017.1"/>
</dbReference>
<dbReference type="PANTHER" id="PTHR30055">
    <property type="entry name" value="HTH-TYPE TRANSCRIPTIONAL REGULATOR RUTR"/>
    <property type="match status" value="1"/>
</dbReference>
<dbReference type="SUPFAM" id="SSF48498">
    <property type="entry name" value="Tetracyclin repressor-like, C-terminal domain"/>
    <property type="match status" value="1"/>
</dbReference>
<keyword evidence="6" id="KW-1185">Reference proteome</keyword>
<evidence type="ECO:0000313" key="5">
    <source>
        <dbReference type="EMBL" id="MBD7950982.1"/>
    </source>
</evidence>
<evidence type="ECO:0000256" key="3">
    <source>
        <dbReference type="SAM" id="MobiDB-lite"/>
    </source>
</evidence>
<dbReference type="Proteomes" id="UP000641803">
    <property type="component" value="Unassembled WGS sequence"/>
</dbReference>
<evidence type="ECO:0000259" key="4">
    <source>
        <dbReference type="PROSITE" id="PS50977"/>
    </source>
</evidence>
<dbReference type="InterPro" id="IPR050109">
    <property type="entry name" value="HTH-type_TetR-like_transc_reg"/>
</dbReference>
<dbReference type="InterPro" id="IPR036271">
    <property type="entry name" value="Tet_transcr_reg_TetR-rel_C_sf"/>
</dbReference>
<accession>A0ABR8RTL0</accession>
<feature type="DNA-binding region" description="H-T-H motif" evidence="2">
    <location>
        <begin position="53"/>
        <end position="72"/>
    </location>
</feature>
<protein>
    <submittedName>
        <fullName evidence="5">TetR/AcrR family transcriptional regulator</fullName>
    </submittedName>
</protein>
<dbReference type="InterPro" id="IPR009057">
    <property type="entry name" value="Homeodomain-like_sf"/>
</dbReference>
<dbReference type="EMBL" id="JACSQQ010000017">
    <property type="protein sequence ID" value="MBD7950982.1"/>
    <property type="molecule type" value="Genomic_DNA"/>
</dbReference>
<dbReference type="Gene3D" id="1.10.357.10">
    <property type="entry name" value="Tetracycline Repressor, domain 2"/>
    <property type="match status" value="1"/>
</dbReference>
<dbReference type="PROSITE" id="PS50977">
    <property type="entry name" value="HTH_TETR_2"/>
    <property type="match status" value="1"/>
</dbReference>
<proteinExistence type="predicted"/>
<dbReference type="PANTHER" id="PTHR30055:SF146">
    <property type="entry name" value="HTH-TYPE TRANSCRIPTIONAL DUAL REGULATOR CECR"/>
    <property type="match status" value="1"/>
</dbReference>
<dbReference type="Pfam" id="PF17933">
    <property type="entry name" value="TetR_C_25"/>
    <property type="match status" value="1"/>
</dbReference>
<evidence type="ECO:0000256" key="2">
    <source>
        <dbReference type="PROSITE-ProRule" id="PRU00335"/>
    </source>
</evidence>
<reference evidence="5 6" key="1">
    <citation type="submission" date="2020-08" db="EMBL/GenBank/DDBJ databases">
        <title>A Genomic Blueprint of the Chicken Gut Microbiome.</title>
        <authorList>
            <person name="Gilroy R."/>
            <person name="Ravi A."/>
            <person name="Getino M."/>
            <person name="Pursley I."/>
            <person name="Horton D.L."/>
            <person name="Alikhan N.-F."/>
            <person name="Baker D."/>
            <person name="Gharbi K."/>
            <person name="Hall N."/>
            <person name="Watson M."/>
            <person name="Adriaenssens E.M."/>
            <person name="Foster-Nyarko E."/>
            <person name="Jarju S."/>
            <person name="Secka A."/>
            <person name="Antonio M."/>
            <person name="Oren A."/>
            <person name="Chaudhuri R."/>
            <person name="La Ragione R.M."/>
            <person name="Hildebrand F."/>
            <person name="Pallen M.J."/>
        </authorList>
    </citation>
    <scope>NUCLEOTIDE SEQUENCE [LARGE SCALE GENOMIC DNA]</scope>
    <source>
        <strain evidence="5 6">Sa4CUA1</strain>
    </source>
</reference>
<dbReference type="SUPFAM" id="SSF46689">
    <property type="entry name" value="Homeodomain-like"/>
    <property type="match status" value="1"/>
</dbReference>
<dbReference type="Pfam" id="PF00440">
    <property type="entry name" value="TetR_N"/>
    <property type="match status" value="1"/>
</dbReference>
<comment type="caution">
    <text evidence="5">The sequence shown here is derived from an EMBL/GenBank/DDBJ whole genome shotgun (WGS) entry which is preliminary data.</text>
</comment>
<organism evidence="5 6">
    <name type="scientific">Oerskovia rustica</name>
    <dbReference type="NCBI Taxonomy" id="2762237"/>
    <lineage>
        <taxon>Bacteria</taxon>
        <taxon>Bacillati</taxon>
        <taxon>Actinomycetota</taxon>
        <taxon>Actinomycetes</taxon>
        <taxon>Micrococcales</taxon>
        <taxon>Cellulomonadaceae</taxon>
        <taxon>Oerskovia</taxon>
    </lineage>
</organism>
<name>A0ABR8RTL0_9CELL</name>
<dbReference type="InterPro" id="IPR001647">
    <property type="entry name" value="HTH_TetR"/>
</dbReference>
<keyword evidence="1 2" id="KW-0238">DNA-binding</keyword>
<feature type="region of interest" description="Disordered" evidence="3">
    <location>
        <begin position="1"/>
        <end position="31"/>
    </location>
</feature>
<dbReference type="PRINTS" id="PR00455">
    <property type="entry name" value="HTHTETR"/>
</dbReference>
<evidence type="ECO:0000313" key="6">
    <source>
        <dbReference type="Proteomes" id="UP000641803"/>
    </source>
</evidence>
<sequence length="249" mass="26459">MRSVPRGDEPDPTGPGTRTPNVPEAPDVPDLTGRARIRDAALLRFASEGFRVPVRTIAADAGVSPGLVIHHFGSKEGLRRACDEHVLVLVRENKRNVLGDEQGSRGSPVDVLAQLGSIEEYGPVLGYVLRSLQEGGDLARSFVASMIDDAVAYIADGVATGTIKPSLDESARARYLVTQSLGTILLDLTLNPPTDPGDTGSVIRGYVDRHGLPSIELFTGGFLTDRTLLDAYLRYAEPPPGEQAAAPAP</sequence>